<dbReference type="CDD" id="cd18008">
    <property type="entry name" value="DEXDc_SHPRH-like"/>
    <property type="match status" value="1"/>
</dbReference>
<dbReference type="InterPro" id="IPR038718">
    <property type="entry name" value="SNF2-like_sf"/>
</dbReference>
<dbReference type="EMBL" id="QGMH01000093">
    <property type="protein sequence ID" value="TVY25513.1"/>
    <property type="molecule type" value="Genomic_DNA"/>
</dbReference>
<keyword evidence="7" id="KW-1185">Reference proteome</keyword>
<reference evidence="6 7" key="1">
    <citation type="submission" date="2018-05" db="EMBL/GenBank/DDBJ databases">
        <title>Genome sequencing and assembly of the regulated plant pathogen Lachnellula willkommii and related sister species for the development of diagnostic species identification markers.</title>
        <authorList>
            <person name="Giroux E."/>
            <person name="Bilodeau G."/>
        </authorList>
    </citation>
    <scope>NUCLEOTIDE SEQUENCE [LARGE SCALE GENOMIC DNA]</scope>
    <source>
        <strain evidence="6 7">CBS 185.66</strain>
    </source>
</reference>
<proteinExistence type="predicted"/>
<dbReference type="InterPro" id="IPR000330">
    <property type="entry name" value="SNF2_N"/>
</dbReference>
<dbReference type="InterPro" id="IPR049730">
    <property type="entry name" value="SNF2/RAD54-like_C"/>
</dbReference>
<dbReference type="Pfam" id="PF00271">
    <property type="entry name" value="Helicase_C"/>
    <property type="match status" value="1"/>
</dbReference>
<dbReference type="GO" id="GO:0005634">
    <property type="term" value="C:nucleus"/>
    <property type="evidence" value="ECO:0007669"/>
    <property type="project" value="TreeGrafter"/>
</dbReference>
<dbReference type="GO" id="GO:0016787">
    <property type="term" value="F:hydrolase activity"/>
    <property type="evidence" value="ECO:0007669"/>
    <property type="project" value="UniProtKB-KW"/>
</dbReference>
<dbReference type="GO" id="GO:0005524">
    <property type="term" value="F:ATP binding"/>
    <property type="evidence" value="ECO:0007669"/>
    <property type="project" value="UniProtKB-KW"/>
</dbReference>
<dbReference type="CDD" id="cd18793">
    <property type="entry name" value="SF2_C_SNF"/>
    <property type="match status" value="1"/>
</dbReference>
<evidence type="ECO:0000256" key="3">
    <source>
        <dbReference type="ARBA" id="ARBA00022840"/>
    </source>
</evidence>
<gene>
    <name evidence="6" type="primary">RAD5A_0</name>
    <name evidence="6" type="ORF">LHYA1_G005097</name>
</gene>
<dbReference type="Gene3D" id="3.40.50.300">
    <property type="entry name" value="P-loop containing nucleotide triphosphate hydrolases"/>
    <property type="match status" value="1"/>
</dbReference>
<dbReference type="RefSeq" id="XP_031004301.1">
    <property type="nucleotide sequence ID" value="XM_031150047.1"/>
</dbReference>
<dbReference type="OrthoDB" id="448448at2759"/>
<dbReference type="SUPFAM" id="SSF52540">
    <property type="entry name" value="P-loop containing nucleoside triphosphate hydrolases"/>
    <property type="match status" value="2"/>
</dbReference>
<dbReference type="PROSITE" id="PS51192">
    <property type="entry name" value="HELICASE_ATP_BIND_1"/>
    <property type="match status" value="1"/>
</dbReference>
<keyword evidence="1" id="KW-0547">Nucleotide-binding</keyword>
<dbReference type="AlphaFoldDB" id="A0A8H8QZ53"/>
<evidence type="ECO:0000256" key="2">
    <source>
        <dbReference type="ARBA" id="ARBA00022801"/>
    </source>
</evidence>
<dbReference type="InterPro" id="IPR050628">
    <property type="entry name" value="SNF2_RAD54_helicase_TF"/>
</dbReference>
<organism evidence="6 7">
    <name type="scientific">Lachnellula hyalina</name>
    <dbReference type="NCBI Taxonomy" id="1316788"/>
    <lineage>
        <taxon>Eukaryota</taxon>
        <taxon>Fungi</taxon>
        <taxon>Dikarya</taxon>
        <taxon>Ascomycota</taxon>
        <taxon>Pezizomycotina</taxon>
        <taxon>Leotiomycetes</taxon>
        <taxon>Helotiales</taxon>
        <taxon>Lachnaceae</taxon>
        <taxon>Lachnellula</taxon>
    </lineage>
</organism>
<name>A0A8H8QZ53_9HELO</name>
<dbReference type="PANTHER" id="PTHR45626">
    <property type="entry name" value="TRANSCRIPTION TERMINATION FACTOR 2-RELATED"/>
    <property type="match status" value="1"/>
</dbReference>
<dbReference type="GeneID" id="41985295"/>
<feature type="domain" description="Helicase ATP-binding" evidence="4">
    <location>
        <begin position="225"/>
        <end position="397"/>
    </location>
</feature>
<keyword evidence="3" id="KW-0067">ATP-binding</keyword>
<feature type="domain" description="Helicase C-terminal" evidence="5">
    <location>
        <begin position="630"/>
        <end position="776"/>
    </location>
</feature>
<dbReference type="InterPro" id="IPR001650">
    <property type="entry name" value="Helicase_C-like"/>
</dbReference>
<dbReference type="GO" id="GO:0008094">
    <property type="term" value="F:ATP-dependent activity, acting on DNA"/>
    <property type="evidence" value="ECO:0007669"/>
    <property type="project" value="TreeGrafter"/>
</dbReference>
<sequence>MDASMIPLDFVRPNQLHEIGRNSAFGELNDRVAEIISNIDMEQDIKFQIYCKATNKRASIIKKGTRKPGANELQYVMNAIIYGPEELCDPVGEYLTKCGICLQSPLLCDRDVPYQNPQVLCRAKELVMTFTLQDNNFPTEVAKVDTSDKFSALTSNVDDHLEVTEAPDAIVTSLYMHQKKALTFMVKREGGWQYDDSRDDDLWVKEIDEFGQVKYTNTITEMSQSHEPLDSRGGLLADQMGLGKSLTMISLIALIRCNVKGLIHTEQGPLRRLKSTLMVVPYSHADRHRHLQPNTLTWTRYHGSQKRKILSLGQFDIVITTFETLAGEQKKHLDSSHIKDTLFSYFWHRIVLDEGRATAIARACCAIKATSRWAITGTPIQNRFSDFGSLLEFLQISPFSNPKIFDKEVIKPWVKFEDRTRLKKLVNSISLCRSKGVVDLPPRQDIIRNLKFNPEEQELYNKVKESTITKLDTALSSNPLHPGQYLNALQWLNELRLLCNHGLAHSKRPVVKPSEPSPENIQVWTKGSANKAFETMVCAGEAQCSVCWELLRDGAGGGQNAQVPKPHLTKCLTLICGFCFKSSSRSKKASTCSHSSPCKSFEVSWNLDSISTPGIEGSLLAVQPELVSTKLQTLVKDLQSSPNEEKSVVFSYWTFTLNLIESLLRTKSISYTRIDGRHSGAKREEAIQKFQTDELIQVILVSITCGGAGLDLTAASIAYLIEPQWNPMMEEQALCRIHRLGQRKAVKTIRYRIENSFEQVCIPRAGIDGKQNLTMN</sequence>
<dbReference type="PANTHER" id="PTHR45626:SF52">
    <property type="entry name" value="SINGLE-STRANDED DNA-DEPENDENT ATPASE (EUROFUNG)"/>
    <property type="match status" value="1"/>
</dbReference>
<protein>
    <submittedName>
        <fullName evidence="6">DNA repair protein RAD5A</fullName>
    </submittedName>
</protein>
<evidence type="ECO:0000259" key="4">
    <source>
        <dbReference type="PROSITE" id="PS51192"/>
    </source>
</evidence>
<keyword evidence="2" id="KW-0378">Hydrolase</keyword>
<comment type="caution">
    <text evidence="6">The sequence shown here is derived from an EMBL/GenBank/DDBJ whole genome shotgun (WGS) entry which is preliminary data.</text>
</comment>
<evidence type="ECO:0000256" key="1">
    <source>
        <dbReference type="ARBA" id="ARBA00022741"/>
    </source>
</evidence>
<dbReference type="Proteomes" id="UP000431533">
    <property type="component" value="Unassembled WGS sequence"/>
</dbReference>
<dbReference type="InterPro" id="IPR027417">
    <property type="entry name" value="P-loop_NTPase"/>
</dbReference>
<evidence type="ECO:0000313" key="7">
    <source>
        <dbReference type="Proteomes" id="UP000431533"/>
    </source>
</evidence>
<dbReference type="PROSITE" id="PS51194">
    <property type="entry name" value="HELICASE_CTER"/>
    <property type="match status" value="1"/>
</dbReference>
<dbReference type="SMART" id="SM00490">
    <property type="entry name" value="HELICc"/>
    <property type="match status" value="1"/>
</dbReference>
<dbReference type="Gene3D" id="3.40.50.10810">
    <property type="entry name" value="Tandem AAA-ATPase domain"/>
    <property type="match status" value="1"/>
</dbReference>
<dbReference type="Pfam" id="PF00176">
    <property type="entry name" value="SNF2-rel_dom"/>
    <property type="match status" value="1"/>
</dbReference>
<dbReference type="SMART" id="SM00487">
    <property type="entry name" value="DEXDc"/>
    <property type="match status" value="1"/>
</dbReference>
<evidence type="ECO:0000259" key="5">
    <source>
        <dbReference type="PROSITE" id="PS51194"/>
    </source>
</evidence>
<dbReference type="GO" id="GO:0006281">
    <property type="term" value="P:DNA repair"/>
    <property type="evidence" value="ECO:0007669"/>
    <property type="project" value="TreeGrafter"/>
</dbReference>
<dbReference type="InterPro" id="IPR014001">
    <property type="entry name" value="Helicase_ATP-bd"/>
</dbReference>
<evidence type="ECO:0000313" key="6">
    <source>
        <dbReference type="EMBL" id="TVY25513.1"/>
    </source>
</evidence>
<accession>A0A8H8QZ53</accession>